<evidence type="ECO:0000313" key="3">
    <source>
        <dbReference type="Proteomes" id="UP000729357"/>
    </source>
</evidence>
<sequence length="521" mass="59152">MCFGERTTFVCSVEGCTNKHWETKYYAFGADPDSGKCDAGNDLGTCADPWMVYHQEELMCIGCYTRWTEETPAPPPTPETWHPQDHNHSLPILPTYEQFEKATIETGELTGPMTVARELNRQPRDGDSTVTQQNVPEHQLLDQIRDIIRRRNADGLAPENSVNTPNASVPTEATTDANDVLPPPPTTPVRALSRSEIPAAVFEGPLPQALPNDTPLPAYDQVASRGRAPIYSENDLMDIPVNLRTLKRLSDYCYYLRIALSDDLQDQIVGIVDTAYTAMAMPNRYSVLKMQKIADAAQYLEKGFVRPNKANDRHKIVFQYNTTSATEHQVAEWIAAITRNPENSVRSHARRLTEWIRRLEYELMLGIRFDDFPNTYKLPDGSRYPNCQQINRILEQEEVRDQRIMQGENWDETSGTFVEASDTDRLLIADVKRRDKEFPSIYRTNDHYGDKDKPSWRDGTRGPIHADSRRFICVPTAFGVPNPRPLPGPNDPMEVIEVDTDEPREVIDLTADSPGDRMEID</sequence>
<comment type="caution">
    <text evidence="2">The sequence shown here is derived from an EMBL/GenBank/DDBJ whole genome shotgun (WGS) entry which is preliminary data.</text>
</comment>
<protein>
    <submittedName>
        <fullName evidence="2">Uncharacterized protein</fullName>
    </submittedName>
</protein>
<feature type="non-terminal residue" evidence="2">
    <location>
        <position position="521"/>
    </location>
</feature>
<dbReference type="EMBL" id="JAHFXS010000090">
    <property type="protein sequence ID" value="KAG9989328.1"/>
    <property type="molecule type" value="Genomic_DNA"/>
</dbReference>
<feature type="region of interest" description="Disordered" evidence="1">
    <location>
        <begin position="495"/>
        <end position="521"/>
    </location>
</feature>
<keyword evidence="3" id="KW-1185">Reference proteome</keyword>
<reference evidence="2" key="2">
    <citation type="submission" date="2021-08" db="EMBL/GenBank/DDBJ databases">
        <authorList>
            <person name="Gostincar C."/>
            <person name="Sun X."/>
            <person name="Song Z."/>
            <person name="Gunde-Cimerman N."/>
        </authorList>
    </citation>
    <scope>NUCLEOTIDE SEQUENCE</scope>
    <source>
        <strain evidence="2">EXF-9298</strain>
    </source>
</reference>
<name>A0A9P8G2H8_AURME</name>
<feature type="compositionally biased region" description="Polar residues" evidence="1">
    <location>
        <begin position="160"/>
        <end position="177"/>
    </location>
</feature>
<evidence type="ECO:0000313" key="2">
    <source>
        <dbReference type="EMBL" id="KAG9989328.1"/>
    </source>
</evidence>
<dbReference type="AlphaFoldDB" id="A0A9P8G2H8"/>
<feature type="region of interest" description="Disordered" evidence="1">
    <location>
        <begin position="155"/>
        <end position="190"/>
    </location>
</feature>
<gene>
    <name evidence="2" type="ORF">KCU98_g1966</name>
</gene>
<reference evidence="2" key="1">
    <citation type="journal article" date="2021" name="J Fungi (Basel)">
        <title>Virulence traits and population genomics of the black yeast Aureobasidium melanogenum.</title>
        <authorList>
            <person name="Cernosa A."/>
            <person name="Sun X."/>
            <person name="Gostincar C."/>
            <person name="Fang C."/>
            <person name="Gunde-Cimerman N."/>
            <person name="Song Z."/>
        </authorList>
    </citation>
    <scope>NUCLEOTIDE SEQUENCE</scope>
    <source>
        <strain evidence="2">EXF-9298</strain>
    </source>
</reference>
<proteinExistence type="predicted"/>
<accession>A0A9P8G2H8</accession>
<organism evidence="2 3">
    <name type="scientific">Aureobasidium melanogenum</name>
    <name type="common">Aureobasidium pullulans var. melanogenum</name>
    <dbReference type="NCBI Taxonomy" id="46634"/>
    <lineage>
        <taxon>Eukaryota</taxon>
        <taxon>Fungi</taxon>
        <taxon>Dikarya</taxon>
        <taxon>Ascomycota</taxon>
        <taxon>Pezizomycotina</taxon>
        <taxon>Dothideomycetes</taxon>
        <taxon>Dothideomycetidae</taxon>
        <taxon>Dothideales</taxon>
        <taxon>Saccotheciaceae</taxon>
        <taxon>Aureobasidium</taxon>
    </lineage>
</organism>
<evidence type="ECO:0000256" key="1">
    <source>
        <dbReference type="SAM" id="MobiDB-lite"/>
    </source>
</evidence>
<dbReference type="Proteomes" id="UP000729357">
    <property type="component" value="Unassembled WGS sequence"/>
</dbReference>